<dbReference type="PANTHER" id="PTHR21310:SF40">
    <property type="entry name" value="AMINOGLYCOSIDE PHOSPHOTRANSFERASE DOMAIN-CONTAINING PROTEIN-RELATED"/>
    <property type="match status" value="1"/>
</dbReference>
<dbReference type="Gene3D" id="3.30.200.20">
    <property type="entry name" value="Phosphorylase Kinase, domain 1"/>
    <property type="match status" value="1"/>
</dbReference>
<dbReference type="InterPro" id="IPR011009">
    <property type="entry name" value="Kinase-like_dom_sf"/>
</dbReference>
<dbReference type="Gene3D" id="3.90.1200.10">
    <property type="match status" value="1"/>
</dbReference>
<dbReference type="eggNOG" id="COG3173">
    <property type="taxonomic scope" value="Bacteria"/>
</dbReference>
<dbReference type="STRING" id="1027371.GOALK_002_00300"/>
<keyword evidence="2" id="KW-0808">Transferase</keyword>
<sequence>MTGLRPGLLELLDGTGFTDADDPVRLGGGSSQENWAFEAIAADGRRRPLLLRRAPQSGVVDTERDVEYDLLRRLAGTGLPVAAVHALDPDGSLMGRPAMVVDRLVGRADRAVLRDRDPLRLGSSGRLALAEALADLLGRVHRLDPVALGIPGILESPDDPGRTELDRWEAELDGVELGPHPALRETIAWLRAHLPAPSPIRLVHGDFRPANVLIHGCAISGLLDWELAHLGDPHDDLGWYTCSVYRNEHFVDDRWGLDDFLQRWSQTSGLEVDRERLHFWQVMTALRLAVIALTGVKAFCDGATDRPAGPTRRIELIALRETGLLDGSGHRSGGRS</sequence>
<dbReference type="EMBL" id="BACI01000002">
    <property type="protein sequence ID" value="GAA10565.1"/>
    <property type="molecule type" value="Genomic_DNA"/>
</dbReference>
<organism evidence="2 3">
    <name type="scientific">Gordonia alkanivorans NBRC 16433</name>
    <dbReference type="NCBI Taxonomy" id="1027371"/>
    <lineage>
        <taxon>Bacteria</taxon>
        <taxon>Bacillati</taxon>
        <taxon>Actinomycetota</taxon>
        <taxon>Actinomycetes</taxon>
        <taxon>Mycobacteriales</taxon>
        <taxon>Gordoniaceae</taxon>
        <taxon>Gordonia</taxon>
    </lineage>
</organism>
<dbReference type="InterPro" id="IPR002575">
    <property type="entry name" value="Aminoglycoside_PTrfase"/>
</dbReference>
<dbReference type="SUPFAM" id="SSF56112">
    <property type="entry name" value="Protein kinase-like (PK-like)"/>
    <property type="match status" value="1"/>
</dbReference>
<dbReference type="GO" id="GO:0016740">
    <property type="term" value="F:transferase activity"/>
    <property type="evidence" value="ECO:0007669"/>
    <property type="project" value="UniProtKB-KW"/>
</dbReference>
<evidence type="ECO:0000313" key="3">
    <source>
        <dbReference type="Proteomes" id="UP000003558"/>
    </source>
</evidence>
<dbReference type="RefSeq" id="WP_006356747.1">
    <property type="nucleotide sequence ID" value="NZ_BACI01000002.1"/>
</dbReference>
<name>F9VPM6_9ACTN</name>
<dbReference type="InterPro" id="IPR051678">
    <property type="entry name" value="AGP_Transferase"/>
</dbReference>
<dbReference type="Pfam" id="PF01636">
    <property type="entry name" value="APH"/>
    <property type="match status" value="1"/>
</dbReference>
<accession>F9VPM6</accession>
<dbReference type="CDD" id="cd05154">
    <property type="entry name" value="ACAD10_11_N-like"/>
    <property type="match status" value="1"/>
</dbReference>
<gene>
    <name evidence="2" type="ORF">GOALK_002_00300</name>
</gene>
<dbReference type="PANTHER" id="PTHR21310">
    <property type="entry name" value="AMINOGLYCOSIDE PHOSPHOTRANSFERASE-RELATED-RELATED"/>
    <property type="match status" value="1"/>
</dbReference>
<comment type="caution">
    <text evidence="2">The sequence shown here is derived from an EMBL/GenBank/DDBJ whole genome shotgun (WGS) entry which is preliminary data.</text>
</comment>
<feature type="domain" description="Aminoglycoside phosphotransferase" evidence="1">
    <location>
        <begin position="26"/>
        <end position="248"/>
    </location>
</feature>
<evidence type="ECO:0000259" key="1">
    <source>
        <dbReference type="Pfam" id="PF01636"/>
    </source>
</evidence>
<dbReference type="InterPro" id="IPR041726">
    <property type="entry name" value="ACAD10_11_N"/>
</dbReference>
<proteinExistence type="predicted"/>
<dbReference type="AlphaFoldDB" id="F9VPM6"/>
<dbReference type="Proteomes" id="UP000003558">
    <property type="component" value="Unassembled WGS sequence"/>
</dbReference>
<reference evidence="2 3" key="1">
    <citation type="submission" date="2011-05" db="EMBL/GenBank/DDBJ databases">
        <title>Whole genome shotgun sequence of Gordonia alkanivorans NBRC 16433.</title>
        <authorList>
            <person name="Hosoyama A."/>
            <person name="Nakamura S."/>
            <person name="Takarada H."/>
            <person name="Tsuchikane K."/>
            <person name="Yamazaki S."/>
            <person name="Fujita N."/>
        </authorList>
    </citation>
    <scope>NUCLEOTIDE SEQUENCE [LARGE SCALE GENOMIC DNA]</scope>
    <source>
        <strain evidence="2 3">NBRC 16433</strain>
    </source>
</reference>
<evidence type="ECO:0000313" key="2">
    <source>
        <dbReference type="EMBL" id="GAA10565.1"/>
    </source>
</evidence>
<protein>
    <submittedName>
        <fullName evidence="2">Putative phosphotransferase</fullName>
    </submittedName>
</protein>